<reference evidence="2 3" key="2">
    <citation type="submission" date="2018-10" db="EMBL/GenBank/DDBJ databases">
        <authorList>
            <consortium name="Pathogen Informatics"/>
        </authorList>
    </citation>
    <scope>NUCLEOTIDE SEQUENCE [LARGE SCALE GENOMIC DNA]</scope>
</reference>
<evidence type="ECO:0000313" key="2">
    <source>
        <dbReference type="EMBL" id="VDD90793.1"/>
    </source>
</evidence>
<organism evidence="4">
    <name type="scientific">Enterobius vermicularis</name>
    <name type="common">Human pinworm</name>
    <dbReference type="NCBI Taxonomy" id="51028"/>
    <lineage>
        <taxon>Eukaryota</taxon>
        <taxon>Metazoa</taxon>
        <taxon>Ecdysozoa</taxon>
        <taxon>Nematoda</taxon>
        <taxon>Chromadorea</taxon>
        <taxon>Rhabditida</taxon>
        <taxon>Spirurina</taxon>
        <taxon>Oxyuridomorpha</taxon>
        <taxon>Oxyuroidea</taxon>
        <taxon>Oxyuridae</taxon>
        <taxon>Enterobius</taxon>
    </lineage>
</organism>
<feature type="region of interest" description="Disordered" evidence="1">
    <location>
        <begin position="103"/>
        <end position="153"/>
    </location>
</feature>
<evidence type="ECO:0000313" key="3">
    <source>
        <dbReference type="Proteomes" id="UP000274131"/>
    </source>
</evidence>
<evidence type="ECO:0000313" key="4">
    <source>
        <dbReference type="WBParaSite" id="EVEC_0000592801-mRNA-1"/>
    </source>
</evidence>
<dbReference type="EMBL" id="UXUI01008196">
    <property type="protein sequence ID" value="VDD90793.1"/>
    <property type="molecule type" value="Genomic_DNA"/>
</dbReference>
<sequence length="153" mass="17395">MMLQETPLQLAMRAGESKIVEYLKQQRADTDSLFCFAIFGFQLFITLPENIFEDNQHAAMRSTLPSSSDAEYNATKKTAQEEDDYQFACRLQAEFIEEASGAQFREQSYATPSAPEADFKNKGDDSYQKKTKGDNCDKEENAASKVQNVHYNF</sequence>
<keyword evidence="3" id="KW-1185">Reference proteome</keyword>
<gene>
    <name evidence="2" type="ORF">EVEC_LOCUS5544</name>
</gene>
<reference evidence="4" key="1">
    <citation type="submission" date="2017-02" db="UniProtKB">
        <authorList>
            <consortium name="WormBaseParasite"/>
        </authorList>
    </citation>
    <scope>IDENTIFICATION</scope>
</reference>
<feature type="compositionally biased region" description="Polar residues" evidence="1">
    <location>
        <begin position="144"/>
        <end position="153"/>
    </location>
</feature>
<proteinExistence type="predicted"/>
<feature type="compositionally biased region" description="Basic and acidic residues" evidence="1">
    <location>
        <begin position="117"/>
        <end position="142"/>
    </location>
</feature>
<accession>A0A0N4V6N6</accession>
<dbReference type="AlphaFoldDB" id="A0A0N4V6N6"/>
<protein>
    <submittedName>
        <fullName evidence="4">ANK_REP_REGION domain-containing protein</fullName>
    </submittedName>
</protein>
<dbReference type="WBParaSite" id="EVEC_0000592801-mRNA-1">
    <property type="protein sequence ID" value="EVEC_0000592801-mRNA-1"/>
    <property type="gene ID" value="EVEC_0000592801"/>
</dbReference>
<name>A0A0N4V6N6_ENTVE</name>
<dbReference type="Proteomes" id="UP000274131">
    <property type="component" value="Unassembled WGS sequence"/>
</dbReference>
<evidence type="ECO:0000256" key="1">
    <source>
        <dbReference type="SAM" id="MobiDB-lite"/>
    </source>
</evidence>